<keyword evidence="4" id="KW-0812">Transmembrane</keyword>
<feature type="domain" description="Multidrug resistance protein MdtA-like beta-barrel" evidence="7">
    <location>
        <begin position="245"/>
        <end position="332"/>
    </location>
</feature>
<dbReference type="Gene3D" id="2.40.30.170">
    <property type="match status" value="1"/>
</dbReference>
<dbReference type="Pfam" id="PF25944">
    <property type="entry name" value="Beta-barrel_RND"/>
    <property type="match status" value="1"/>
</dbReference>
<dbReference type="EMBL" id="CP042582">
    <property type="protein sequence ID" value="QEX20472.1"/>
    <property type="molecule type" value="Genomic_DNA"/>
</dbReference>
<feature type="domain" description="Multidrug resistance protein MdtA-like C-terminal permuted SH3" evidence="8">
    <location>
        <begin position="339"/>
        <end position="399"/>
    </location>
</feature>
<dbReference type="Pfam" id="PF25967">
    <property type="entry name" value="RND-MFP_C"/>
    <property type="match status" value="1"/>
</dbReference>
<dbReference type="NCBIfam" id="TIGR01730">
    <property type="entry name" value="RND_mfp"/>
    <property type="match status" value="1"/>
</dbReference>
<dbReference type="Proteomes" id="UP000325797">
    <property type="component" value="Chromosome"/>
</dbReference>
<evidence type="ECO:0000313" key="10">
    <source>
        <dbReference type="Proteomes" id="UP000325797"/>
    </source>
</evidence>
<dbReference type="InterPro" id="IPR058627">
    <property type="entry name" value="MdtA-like_C"/>
</dbReference>
<comment type="subcellular location">
    <subcellularLocation>
        <location evidence="1">Cell envelope</location>
    </subcellularLocation>
</comment>
<dbReference type="GO" id="GO:0022857">
    <property type="term" value="F:transmembrane transporter activity"/>
    <property type="evidence" value="ECO:0007669"/>
    <property type="project" value="InterPro"/>
</dbReference>
<evidence type="ECO:0000259" key="7">
    <source>
        <dbReference type="Pfam" id="PF25944"/>
    </source>
</evidence>
<dbReference type="InterPro" id="IPR058626">
    <property type="entry name" value="MdtA-like_b-barrel"/>
</dbReference>
<name>A0A5J6MS81_9PROT</name>
<evidence type="ECO:0000256" key="1">
    <source>
        <dbReference type="ARBA" id="ARBA00004196"/>
    </source>
</evidence>
<proteinExistence type="inferred from homology"/>
<comment type="similarity">
    <text evidence="2">Belongs to the membrane fusion protein (MFP) (TC 8.A.1) family.</text>
</comment>
<dbReference type="KEGG" id="hadh:FRZ61_03890"/>
<dbReference type="RefSeq" id="WP_151114701.1">
    <property type="nucleotide sequence ID" value="NZ_CP042582.1"/>
</dbReference>
<keyword evidence="4" id="KW-1133">Transmembrane helix</keyword>
<dbReference type="InterPro" id="IPR058625">
    <property type="entry name" value="MdtA-like_BSH"/>
</dbReference>
<organism evidence="9 10">
    <name type="scientific">Hypericibacter adhaerens</name>
    <dbReference type="NCBI Taxonomy" id="2602016"/>
    <lineage>
        <taxon>Bacteria</taxon>
        <taxon>Pseudomonadati</taxon>
        <taxon>Pseudomonadota</taxon>
        <taxon>Alphaproteobacteria</taxon>
        <taxon>Rhodospirillales</taxon>
        <taxon>Dongiaceae</taxon>
        <taxon>Hypericibacter</taxon>
    </lineage>
</organism>
<evidence type="ECO:0000256" key="4">
    <source>
        <dbReference type="SAM" id="Phobius"/>
    </source>
</evidence>
<dbReference type="GO" id="GO:0005886">
    <property type="term" value="C:plasma membrane"/>
    <property type="evidence" value="ECO:0007669"/>
    <property type="project" value="TreeGrafter"/>
</dbReference>
<dbReference type="SUPFAM" id="SSF111369">
    <property type="entry name" value="HlyD-like secretion proteins"/>
    <property type="match status" value="1"/>
</dbReference>
<dbReference type="GO" id="GO:0046677">
    <property type="term" value="P:response to antibiotic"/>
    <property type="evidence" value="ECO:0007669"/>
    <property type="project" value="TreeGrafter"/>
</dbReference>
<dbReference type="OrthoDB" id="9816569at2"/>
<feature type="compositionally biased region" description="Low complexity" evidence="3">
    <location>
        <begin position="9"/>
        <end position="21"/>
    </location>
</feature>
<dbReference type="Pfam" id="PF25917">
    <property type="entry name" value="BSH_RND"/>
    <property type="match status" value="1"/>
</dbReference>
<evidence type="ECO:0000256" key="2">
    <source>
        <dbReference type="ARBA" id="ARBA00009477"/>
    </source>
</evidence>
<feature type="domain" description="Multidrug resistance protein MdtA-like alpha-helical hairpin" evidence="5">
    <location>
        <begin position="136"/>
        <end position="205"/>
    </location>
</feature>
<reference evidence="9 10" key="1">
    <citation type="submission" date="2019-08" db="EMBL/GenBank/DDBJ databases">
        <title>Hyperibacter terrae gen. nov., sp. nov. and Hyperibacter viscosus sp. nov., two new members in the family Rhodospirillaceae isolated from the rhizosphere of Hypericum perforatum.</title>
        <authorList>
            <person name="Noviana Z."/>
        </authorList>
    </citation>
    <scope>NUCLEOTIDE SEQUENCE [LARGE SCALE GENOMIC DNA]</scope>
    <source>
        <strain evidence="9 10">R5959</strain>
    </source>
</reference>
<feature type="domain" description="Multidrug resistance protein MdtA-like barrel-sandwich hybrid" evidence="6">
    <location>
        <begin position="96"/>
        <end position="232"/>
    </location>
</feature>
<dbReference type="InterPro" id="IPR058624">
    <property type="entry name" value="MdtA-like_HH"/>
</dbReference>
<protein>
    <submittedName>
        <fullName evidence="9">MexE family multidrug efflux RND transporter periplasmic adaptor subunit</fullName>
    </submittedName>
</protein>
<sequence>MSDIDPHADAGPSPGAPAARAPAGKRRHVGWIAILLLILLVGGFFAWHQGLIGFGETAAATTASPPAPPSVVVSKPLQKQITEWDEYTGQFQAVDSVELRARVSGYLQAIHFEDGQIVHQGDLLFEIDPRPFQIALASAKAQLEQAHAAYDLAVAEMNRAAALRKSDFTSASTYDERVQQSRNAAASITVAQAAVDAAALDLEYTRITAPVTGRISAHTISVGNLVTGGSGEGTTLLTTIVSLDPIRLLFDVSEANLLSYQRAIAEGRLPSVRDGTVEVQAQLIDEQRWSLKGTIDFIDNQVDRTAGTIRVRALLPNPGMLITPGQFGRVRIPGSLPYDAMLIPEAAVVSDQARKIVMTVAEDGTVVPKIVRLGPNRGPDLRIIRDGLDADDRVIISGLLRARPGAKVTAEDGKIDLTDPEE</sequence>
<dbReference type="Gene3D" id="1.10.287.470">
    <property type="entry name" value="Helix hairpin bin"/>
    <property type="match status" value="1"/>
</dbReference>
<dbReference type="InterPro" id="IPR006143">
    <property type="entry name" value="RND_pump_MFP"/>
</dbReference>
<dbReference type="Gene3D" id="2.40.420.20">
    <property type="match status" value="1"/>
</dbReference>
<evidence type="ECO:0000259" key="5">
    <source>
        <dbReference type="Pfam" id="PF25876"/>
    </source>
</evidence>
<dbReference type="Gene3D" id="2.40.50.100">
    <property type="match status" value="1"/>
</dbReference>
<evidence type="ECO:0000313" key="9">
    <source>
        <dbReference type="EMBL" id="QEX20472.1"/>
    </source>
</evidence>
<evidence type="ECO:0000256" key="3">
    <source>
        <dbReference type="SAM" id="MobiDB-lite"/>
    </source>
</evidence>
<dbReference type="AlphaFoldDB" id="A0A5J6MS81"/>
<evidence type="ECO:0000259" key="8">
    <source>
        <dbReference type="Pfam" id="PF25967"/>
    </source>
</evidence>
<dbReference type="PANTHER" id="PTHR30158:SF24">
    <property type="entry name" value="HLYD FAMILY SECRETION PROTEIN"/>
    <property type="match status" value="1"/>
</dbReference>
<dbReference type="PANTHER" id="PTHR30158">
    <property type="entry name" value="ACRA/E-RELATED COMPONENT OF DRUG EFFLUX TRANSPORTER"/>
    <property type="match status" value="1"/>
</dbReference>
<accession>A0A5J6MS81</accession>
<feature type="transmembrane region" description="Helical" evidence="4">
    <location>
        <begin position="29"/>
        <end position="47"/>
    </location>
</feature>
<keyword evidence="4" id="KW-0472">Membrane</keyword>
<dbReference type="GO" id="GO:0030313">
    <property type="term" value="C:cell envelope"/>
    <property type="evidence" value="ECO:0007669"/>
    <property type="project" value="UniProtKB-SubCell"/>
</dbReference>
<feature type="region of interest" description="Disordered" evidence="3">
    <location>
        <begin position="1"/>
        <end position="21"/>
    </location>
</feature>
<evidence type="ECO:0000259" key="6">
    <source>
        <dbReference type="Pfam" id="PF25917"/>
    </source>
</evidence>
<gene>
    <name evidence="9" type="ORF">FRZ61_03890</name>
</gene>
<keyword evidence="10" id="KW-1185">Reference proteome</keyword>
<dbReference type="Pfam" id="PF25876">
    <property type="entry name" value="HH_MFP_RND"/>
    <property type="match status" value="1"/>
</dbReference>